<dbReference type="InterPro" id="IPR002413">
    <property type="entry name" value="V5_allergen-like"/>
</dbReference>
<dbReference type="InterPro" id="IPR014044">
    <property type="entry name" value="CAP_dom"/>
</dbReference>
<feature type="signal peptide" evidence="2">
    <location>
        <begin position="1"/>
        <end position="23"/>
    </location>
</feature>
<comment type="caution">
    <text evidence="4">The sequence shown here is derived from an EMBL/GenBank/DDBJ whole genome shotgun (WGS) entry which is preliminary data.</text>
</comment>
<protein>
    <recommendedName>
        <fullName evidence="3">SCP domain-containing protein</fullName>
    </recommendedName>
</protein>
<dbReference type="STRING" id="1117702.AQZ52_10505"/>
<dbReference type="Proteomes" id="UP000058012">
    <property type="component" value="Unassembled WGS sequence"/>
</dbReference>
<dbReference type="Pfam" id="PF00188">
    <property type="entry name" value="CAP"/>
    <property type="match status" value="1"/>
</dbReference>
<evidence type="ECO:0000256" key="1">
    <source>
        <dbReference type="SAM" id="MobiDB-lite"/>
    </source>
</evidence>
<evidence type="ECO:0000313" key="5">
    <source>
        <dbReference type="Proteomes" id="UP000058012"/>
    </source>
</evidence>
<name>A0A124JUD1_9SPHN</name>
<reference evidence="4 5" key="1">
    <citation type="submission" date="2015-10" db="EMBL/GenBank/DDBJ databases">
        <title>Draft genome sequence of Novosphingobium fuchskuhlense DSM 25065 isolated from a surface water sample of the southwest basin of Lake Grosse Fuchskuhle.</title>
        <authorList>
            <person name="Ruckert C."/>
            <person name="Winkler A."/>
            <person name="Glaeser J."/>
            <person name="Grossart H.-P."/>
            <person name="Kalinowski J."/>
            <person name="Glaeser S."/>
        </authorList>
    </citation>
    <scope>NUCLEOTIDE SEQUENCE [LARGE SCALE GENOMIC DNA]</scope>
    <source>
        <strain evidence="4 5">FNE08-7</strain>
    </source>
</reference>
<dbReference type="PROSITE" id="PS01009">
    <property type="entry name" value="CRISP_1"/>
    <property type="match status" value="1"/>
</dbReference>
<dbReference type="RefSeq" id="WP_067910176.1">
    <property type="nucleotide sequence ID" value="NZ_KQ954245.1"/>
</dbReference>
<dbReference type="GO" id="GO:0005576">
    <property type="term" value="C:extracellular region"/>
    <property type="evidence" value="ECO:0007669"/>
    <property type="project" value="InterPro"/>
</dbReference>
<feature type="chain" id="PRO_5007174837" description="SCP domain-containing protein" evidence="2">
    <location>
        <begin position="24"/>
        <end position="219"/>
    </location>
</feature>
<accession>A0A124JUD1</accession>
<evidence type="ECO:0000259" key="3">
    <source>
        <dbReference type="SMART" id="SM00198"/>
    </source>
</evidence>
<evidence type="ECO:0000313" key="4">
    <source>
        <dbReference type="EMBL" id="KUR71103.1"/>
    </source>
</evidence>
<feature type="compositionally biased region" description="Low complexity" evidence="1">
    <location>
        <begin position="188"/>
        <end position="206"/>
    </location>
</feature>
<dbReference type="PROSITE" id="PS01010">
    <property type="entry name" value="CRISP_2"/>
    <property type="match status" value="1"/>
</dbReference>
<dbReference type="PRINTS" id="PR00838">
    <property type="entry name" value="V5ALLERGEN"/>
</dbReference>
<dbReference type="PANTHER" id="PTHR10334">
    <property type="entry name" value="CYSTEINE-RICH SECRETORY PROTEIN-RELATED"/>
    <property type="match status" value="1"/>
</dbReference>
<organism evidence="4 5">
    <name type="scientific">Novosphingobium fuchskuhlense</name>
    <dbReference type="NCBI Taxonomy" id="1117702"/>
    <lineage>
        <taxon>Bacteria</taxon>
        <taxon>Pseudomonadati</taxon>
        <taxon>Pseudomonadota</taxon>
        <taxon>Alphaproteobacteria</taxon>
        <taxon>Sphingomonadales</taxon>
        <taxon>Sphingomonadaceae</taxon>
        <taxon>Novosphingobium</taxon>
    </lineage>
</organism>
<evidence type="ECO:0000256" key="2">
    <source>
        <dbReference type="SAM" id="SignalP"/>
    </source>
</evidence>
<dbReference type="InterPro" id="IPR001283">
    <property type="entry name" value="CRISP-related"/>
</dbReference>
<keyword evidence="5" id="KW-1185">Reference proteome</keyword>
<feature type="region of interest" description="Disordered" evidence="1">
    <location>
        <begin position="188"/>
        <end position="219"/>
    </location>
</feature>
<dbReference type="OrthoDB" id="9794228at2"/>
<sequence>MPRIRALATIAIAALAGASPLAAEVTVVPTETVAARLLAAHNAERVRRGVKPLVWSAKLADHARTWAQTLAVSDMFEHAPVGADGGEGENLWTGTKGDFTPEEMIGFFIDESKQFKSGAFPDVSTTGRWEDVGHYTQLVWKDTREVGCAVVRNTQRDFLVCRYWPAGNVVGQPVYSYAPAAKPAAAAAAAAPAPAKAGPAKISPSAPKKRASKKRRRGG</sequence>
<dbReference type="AlphaFoldDB" id="A0A124JUD1"/>
<dbReference type="EMBL" id="LLZS01000007">
    <property type="protein sequence ID" value="KUR71103.1"/>
    <property type="molecule type" value="Genomic_DNA"/>
</dbReference>
<dbReference type="PRINTS" id="PR00837">
    <property type="entry name" value="V5TPXLIKE"/>
</dbReference>
<gene>
    <name evidence="4" type="ORF">AQZ52_10505</name>
</gene>
<dbReference type="Gene3D" id="3.40.33.10">
    <property type="entry name" value="CAP"/>
    <property type="match status" value="1"/>
</dbReference>
<dbReference type="InterPro" id="IPR018244">
    <property type="entry name" value="Allrgn_V5/Tpx1_CS"/>
</dbReference>
<feature type="compositionally biased region" description="Basic residues" evidence="1">
    <location>
        <begin position="207"/>
        <end position="219"/>
    </location>
</feature>
<feature type="domain" description="SCP" evidence="3">
    <location>
        <begin position="32"/>
        <end position="171"/>
    </location>
</feature>
<keyword evidence="2" id="KW-0732">Signal</keyword>
<dbReference type="SMART" id="SM00198">
    <property type="entry name" value="SCP"/>
    <property type="match status" value="1"/>
</dbReference>
<dbReference type="SUPFAM" id="SSF55797">
    <property type="entry name" value="PR-1-like"/>
    <property type="match status" value="1"/>
</dbReference>
<proteinExistence type="predicted"/>
<dbReference type="InterPro" id="IPR035940">
    <property type="entry name" value="CAP_sf"/>
</dbReference>